<comment type="subcellular location">
    <subcellularLocation>
        <location evidence="1">Secreted</location>
    </subcellularLocation>
</comment>
<feature type="signal peptide" evidence="4">
    <location>
        <begin position="1"/>
        <end position="17"/>
    </location>
</feature>
<dbReference type="InterPro" id="IPR010829">
    <property type="entry name" value="Cerato-platanin"/>
</dbReference>
<dbReference type="Gene3D" id="2.40.40.10">
    <property type="entry name" value="RlpA-like domain"/>
    <property type="match status" value="1"/>
</dbReference>
<keyword evidence="6" id="KW-1185">Reference proteome</keyword>
<evidence type="ECO:0000256" key="3">
    <source>
        <dbReference type="ARBA" id="ARBA00022525"/>
    </source>
</evidence>
<sequence>MKLSLTLLTLLPLTVLADTLAFDTHYGAAGGSLTTVACSDGPNGIITRFNITTFGALPSFPNIGAAGAVTGWNSAGCGTCWEVTFTNSSGAKKSLNITAIDVAAPGSFNVAQAAMDNLTGGNAVAFGRVNVTSRQVPAAGCGL</sequence>
<keyword evidence="4" id="KW-0732">Signal</keyword>
<evidence type="ECO:0000256" key="2">
    <source>
        <dbReference type="ARBA" id="ARBA00010421"/>
    </source>
</evidence>
<dbReference type="InterPro" id="IPR036908">
    <property type="entry name" value="RlpA-like_sf"/>
</dbReference>
<gene>
    <name evidence="5" type="ORF">V5O48_014611</name>
</gene>
<reference evidence="5 6" key="1">
    <citation type="submission" date="2024-02" db="EMBL/GenBank/DDBJ databases">
        <title>A draft genome for the cacao thread blight pathogen Marasmius crinis-equi.</title>
        <authorList>
            <person name="Cohen S.P."/>
            <person name="Baruah I.K."/>
            <person name="Amoako-Attah I."/>
            <person name="Bukari Y."/>
            <person name="Meinhardt L.W."/>
            <person name="Bailey B.A."/>
        </authorList>
    </citation>
    <scope>NUCLEOTIDE SEQUENCE [LARGE SCALE GENOMIC DNA]</scope>
    <source>
        <strain evidence="5 6">GH-76</strain>
    </source>
</reference>
<organism evidence="5 6">
    <name type="scientific">Marasmius crinis-equi</name>
    <dbReference type="NCBI Taxonomy" id="585013"/>
    <lineage>
        <taxon>Eukaryota</taxon>
        <taxon>Fungi</taxon>
        <taxon>Dikarya</taxon>
        <taxon>Basidiomycota</taxon>
        <taxon>Agaricomycotina</taxon>
        <taxon>Agaricomycetes</taxon>
        <taxon>Agaricomycetidae</taxon>
        <taxon>Agaricales</taxon>
        <taxon>Marasmiineae</taxon>
        <taxon>Marasmiaceae</taxon>
        <taxon>Marasmius</taxon>
    </lineage>
</organism>
<comment type="caution">
    <text evidence="5">The sequence shown here is derived from an EMBL/GenBank/DDBJ whole genome shotgun (WGS) entry which is preliminary data.</text>
</comment>
<dbReference type="Pfam" id="PF07249">
    <property type="entry name" value="Cerato-platanin"/>
    <property type="match status" value="1"/>
</dbReference>
<name>A0ABR3EWU4_9AGAR</name>
<proteinExistence type="inferred from homology"/>
<accession>A0ABR3EWU4</accession>
<dbReference type="SUPFAM" id="SSF50685">
    <property type="entry name" value="Barwin-like endoglucanases"/>
    <property type="match status" value="1"/>
</dbReference>
<comment type="similarity">
    <text evidence="2">Belongs to the cerato-platanin family.</text>
</comment>
<keyword evidence="3" id="KW-0964">Secreted</keyword>
<evidence type="ECO:0000256" key="1">
    <source>
        <dbReference type="ARBA" id="ARBA00004613"/>
    </source>
</evidence>
<feature type="chain" id="PRO_5046460844" description="Cerato-platanin" evidence="4">
    <location>
        <begin position="18"/>
        <end position="143"/>
    </location>
</feature>
<dbReference type="CDD" id="cd22778">
    <property type="entry name" value="DPBB_CEPL-like"/>
    <property type="match status" value="1"/>
</dbReference>
<protein>
    <recommendedName>
        <fullName evidence="7">Cerato-platanin</fullName>
    </recommendedName>
</protein>
<evidence type="ECO:0008006" key="7">
    <source>
        <dbReference type="Google" id="ProtNLM"/>
    </source>
</evidence>
<evidence type="ECO:0000313" key="6">
    <source>
        <dbReference type="Proteomes" id="UP001465976"/>
    </source>
</evidence>
<dbReference type="Proteomes" id="UP001465976">
    <property type="component" value="Unassembled WGS sequence"/>
</dbReference>
<evidence type="ECO:0000256" key="4">
    <source>
        <dbReference type="SAM" id="SignalP"/>
    </source>
</evidence>
<evidence type="ECO:0000313" key="5">
    <source>
        <dbReference type="EMBL" id="KAL0567383.1"/>
    </source>
</evidence>
<dbReference type="EMBL" id="JBAHYK010001601">
    <property type="protein sequence ID" value="KAL0567383.1"/>
    <property type="molecule type" value="Genomic_DNA"/>
</dbReference>